<reference evidence="1 2" key="1">
    <citation type="journal article" date="2021" name="Nat. Plants">
        <title>The Taxus genome provides insights into paclitaxel biosynthesis.</title>
        <authorList>
            <person name="Xiong X."/>
            <person name="Gou J."/>
            <person name="Liao Q."/>
            <person name="Li Y."/>
            <person name="Zhou Q."/>
            <person name="Bi G."/>
            <person name="Li C."/>
            <person name="Du R."/>
            <person name="Wang X."/>
            <person name="Sun T."/>
            <person name="Guo L."/>
            <person name="Liang H."/>
            <person name="Lu P."/>
            <person name="Wu Y."/>
            <person name="Zhang Z."/>
            <person name="Ro D.K."/>
            <person name="Shang Y."/>
            <person name="Huang S."/>
            <person name="Yan J."/>
        </authorList>
    </citation>
    <scope>NUCLEOTIDE SEQUENCE [LARGE SCALE GENOMIC DNA]</scope>
    <source>
        <strain evidence="1">Ta-2019</strain>
    </source>
</reference>
<dbReference type="PANTHER" id="PTHR31798">
    <property type="entry name" value="HYDROXYPROLINE-RICH GLYCOPROTEIN-LIKE"/>
    <property type="match status" value="1"/>
</dbReference>
<dbReference type="InterPro" id="IPR040420">
    <property type="entry name" value="At1g76660-like"/>
</dbReference>
<keyword evidence="2" id="KW-1185">Reference proteome</keyword>
<protein>
    <submittedName>
        <fullName evidence="1">Uncharacterized protein</fullName>
    </submittedName>
</protein>
<gene>
    <name evidence="1" type="ORF">KI387_016368</name>
</gene>
<dbReference type="PANTHER" id="PTHR31798:SF3">
    <property type="entry name" value="OS01G0103800 PROTEIN"/>
    <property type="match status" value="1"/>
</dbReference>
<proteinExistence type="predicted"/>
<name>A0AA38GEF9_TAXCH</name>
<sequence length="473" mass="51166">IEDMRMTMMANNPAGRSAEILNAAANAITSINPRRPAPHQHRRWKGYWSRFWCFGPQKRTKRIVPAFRVQEGDAIEALTNGAQQASGAYQPTTLSTSILAPPSSPASFVNSGNSSTVPSPAGVLSLSSMAGTTCSPCRPISTMFATGPYAHETQLVSPPVFSTLNTEPSTAPFTPPPELTQLSNPQSPEVPFAHLLESSSNTKVSGQENGLTFSSFPFISSGYGATNDPLSAYQLYPGSPAGSLLSPRSGSSSPFLDLEFCAQWKVLHSPQGSFFPRNEPSNLFNHDTVNSGTSMFSQDSDALRPATSADFHLDHACQKSQSFGAQSRIEPYFKREAVVCCDDENMEQERNMEMGKYCTSVIDRSSKDITVKCPMENSQMVMVQELNRTTVELVTKASPSEILVDSLPISSTEVQKSHVGESSPSSKSCVGEGIHMAQLTFSINESKVSVIDPLKICTAHARDGLDKDDIAYV</sequence>
<feature type="non-terminal residue" evidence="1">
    <location>
        <position position="1"/>
    </location>
</feature>
<organism evidence="1 2">
    <name type="scientific">Taxus chinensis</name>
    <name type="common">Chinese yew</name>
    <name type="synonym">Taxus wallichiana var. chinensis</name>
    <dbReference type="NCBI Taxonomy" id="29808"/>
    <lineage>
        <taxon>Eukaryota</taxon>
        <taxon>Viridiplantae</taxon>
        <taxon>Streptophyta</taxon>
        <taxon>Embryophyta</taxon>
        <taxon>Tracheophyta</taxon>
        <taxon>Spermatophyta</taxon>
        <taxon>Pinopsida</taxon>
        <taxon>Pinidae</taxon>
        <taxon>Conifers II</taxon>
        <taxon>Cupressales</taxon>
        <taxon>Taxaceae</taxon>
        <taxon>Taxus</taxon>
    </lineage>
</organism>
<dbReference type="AlphaFoldDB" id="A0AA38GEF9"/>
<dbReference type="OMA" id="LCNPTRE"/>
<evidence type="ECO:0000313" key="1">
    <source>
        <dbReference type="EMBL" id="KAH9321729.1"/>
    </source>
</evidence>
<accession>A0AA38GEF9</accession>
<dbReference type="Proteomes" id="UP000824469">
    <property type="component" value="Unassembled WGS sequence"/>
</dbReference>
<evidence type="ECO:0000313" key="2">
    <source>
        <dbReference type="Proteomes" id="UP000824469"/>
    </source>
</evidence>
<comment type="caution">
    <text evidence="1">The sequence shown here is derived from an EMBL/GenBank/DDBJ whole genome shotgun (WGS) entry which is preliminary data.</text>
</comment>
<dbReference type="EMBL" id="JAHRHJ020000003">
    <property type="protein sequence ID" value="KAH9321729.1"/>
    <property type="molecule type" value="Genomic_DNA"/>
</dbReference>